<keyword evidence="2" id="KW-0819">tRNA processing</keyword>
<dbReference type="InterPro" id="IPR020103">
    <property type="entry name" value="PsdUridine_synth_cat_dom_sf"/>
</dbReference>
<feature type="compositionally biased region" description="Basic and acidic residues" evidence="5">
    <location>
        <begin position="61"/>
        <end position="79"/>
    </location>
</feature>
<dbReference type="InterPro" id="IPR020094">
    <property type="entry name" value="TruA/RsuA/RluB/E/F_N"/>
</dbReference>
<dbReference type="GO" id="GO:0009982">
    <property type="term" value="F:pseudouridine synthase activity"/>
    <property type="evidence" value="ECO:0007669"/>
    <property type="project" value="InterPro"/>
</dbReference>
<evidence type="ECO:0000256" key="4">
    <source>
        <dbReference type="ARBA" id="ARBA00036943"/>
    </source>
</evidence>
<dbReference type="GO" id="GO:0005634">
    <property type="term" value="C:nucleus"/>
    <property type="evidence" value="ECO:0007669"/>
    <property type="project" value="TreeGrafter"/>
</dbReference>
<evidence type="ECO:0000256" key="1">
    <source>
        <dbReference type="ARBA" id="ARBA00009375"/>
    </source>
</evidence>
<dbReference type="SUPFAM" id="SSF55120">
    <property type="entry name" value="Pseudouridine synthase"/>
    <property type="match status" value="1"/>
</dbReference>
<dbReference type="EMBL" id="MU005966">
    <property type="protein sequence ID" value="KAF2862318.1"/>
    <property type="molecule type" value="Genomic_DNA"/>
</dbReference>
<reference evidence="6" key="1">
    <citation type="journal article" date="2020" name="Stud. Mycol.">
        <title>101 Dothideomycetes genomes: a test case for predicting lifestyles and emergence of pathogens.</title>
        <authorList>
            <person name="Haridas S."/>
            <person name="Albert R."/>
            <person name="Binder M."/>
            <person name="Bloem J."/>
            <person name="Labutti K."/>
            <person name="Salamov A."/>
            <person name="Andreopoulos B."/>
            <person name="Baker S."/>
            <person name="Barry K."/>
            <person name="Bills G."/>
            <person name="Bluhm B."/>
            <person name="Cannon C."/>
            <person name="Castanera R."/>
            <person name="Culley D."/>
            <person name="Daum C."/>
            <person name="Ezra D."/>
            <person name="Gonzalez J."/>
            <person name="Henrissat B."/>
            <person name="Kuo A."/>
            <person name="Liang C."/>
            <person name="Lipzen A."/>
            <person name="Lutzoni F."/>
            <person name="Magnuson J."/>
            <person name="Mondo S."/>
            <person name="Nolan M."/>
            <person name="Ohm R."/>
            <person name="Pangilinan J."/>
            <person name="Park H.-J."/>
            <person name="Ramirez L."/>
            <person name="Alfaro M."/>
            <person name="Sun H."/>
            <person name="Tritt A."/>
            <person name="Yoshinaga Y."/>
            <person name="Zwiers L.-H."/>
            <person name="Turgeon B."/>
            <person name="Goodwin S."/>
            <person name="Spatafora J."/>
            <person name="Crous P."/>
            <person name="Grigoriev I."/>
        </authorList>
    </citation>
    <scope>NUCLEOTIDE SEQUENCE</scope>
    <source>
        <strain evidence="6">CBS 480.64</strain>
    </source>
</reference>
<dbReference type="Proteomes" id="UP000799421">
    <property type="component" value="Unassembled WGS sequence"/>
</dbReference>
<dbReference type="FunFam" id="3.30.70.580:FF:000002">
    <property type="entry name" value="tRNA pseudouridine synthase"/>
    <property type="match status" value="1"/>
</dbReference>
<dbReference type="OrthoDB" id="10256309at2759"/>
<dbReference type="InterPro" id="IPR001406">
    <property type="entry name" value="PsdUridine_synth_TruA"/>
</dbReference>
<keyword evidence="7" id="KW-1185">Reference proteome</keyword>
<evidence type="ECO:0000256" key="2">
    <source>
        <dbReference type="ARBA" id="ARBA00022694"/>
    </source>
</evidence>
<accession>A0A6A7C6J7</accession>
<dbReference type="AlphaFoldDB" id="A0A6A7C6J7"/>
<gene>
    <name evidence="6" type="ORF">K470DRAFT_262866</name>
</gene>
<dbReference type="PANTHER" id="PTHR11142">
    <property type="entry name" value="PSEUDOURIDYLATE SYNTHASE"/>
    <property type="match status" value="1"/>
</dbReference>
<evidence type="ECO:0000256" key="5">
    <source>
        <dbReference type="SAM" id="MobiDB-lite"/>
    </source>
</evidence>
<evidence type="ECO:0000256" key="3">
    <source>
        <dbReference type="ARBA" id="ARBA00023235"/>
    </source>
</evidence>
<dbReference type="GO" id="GO:0031119">
    <property type="term" value="P:tRNA pseudouridine synthesis"/>
    <property type="evidence" value="ECO:0007669"/>
    <property type="project" value="UniProtKB-ARBA"/>
</dbReference>
<keyword evidence="3" id="KW-0413">Isomerase</keyword>
<dbReference type="PANTHER" id="PTHR11142:SF4">
    <property type="entry name" value="PSEUDOURIDYLATE SYNTHASE 1 HOMOLOG"/>
    <property type="match status" value="1"/>
</dbReference>
<dbReference type="GO" id="GO:1990481">
    <property type="term" value="P:mRNA pseudouridine synthesis"/>
    <property type="evidence" value="ECO:0007669"/>
    <property type="project" value="TreeGrafter"/>
</dbReference>
<name>A0A6A7C6J7_9PEZI</name>
<comment type="catalytic activity">
    <reaction evidence="4">
        <text>a uridine in tRNA = a pseudouridine in tRNA</text>
        <dbReference type="Rhea" id="RHEA:54572"/>
        <dbReference type="Rhea" id="RHEA-COMP:13339"/>
        <dbReference type="Rhea" id="RHEA-COMP:13934"/>
        <dbReference type="ChEBI" id="CHEBI:65314"/>
        <dbReference type="ChEBI" id="CHEBI:65315"/>
    </reaction>
</comment>
<evidence type="ECO:0000313" key="6">
    <source>
        <dbReference type="EMBL" id="KAF2862318.1"/>
    </source>
</evidence>
<dbReference type="Gene3D" id="3.30.70.580">
    <property type="entry name" value="Pseudouridine synthase I, catalytic domain, N-terminal subdomain"/>
    <property type="match status" value="1"/>
</dbReference>
<organism evidence="6 7">
    <name type="scientific">Piedraia hortae CBS 480.64</name>
    <dbReference type="NCBI Taxonomy" id="1314780"/>
    <lineage>
        <taxon>Eukaryota</taxon>
        <taxon>Fungi</taxon>
        <taxon>Dikarya</taxon>
        <taxon>Ascomycota</taxon>
        <taxon>Pezizomycotina</taxon>
        <taxon>Dothideomycetes</taxon>
        <taxon>Dothideomycetidae</taxon>
        <taxon>Capnodiales</taxon>
        <taxon>Piedraiaceae</taxon>
        <taxon>Piedraia</taxon>
    </lineage>
</organism>
<comment type="similarity">
    <text evidence="1">Belongs to the tRNA pseudouridine synthase TruA family.</text>
</comment>
<feature type="region of interest" description="Disordered" evidence="5">
    <location>
        <begin position="1"/>
        <end position="82"/>
    </location>
</feature>
<proteinExistence type="inferred from homology"/>
<evidence type="ECO:0000313" key="7">
    <source>
        <dbReference type="Proteomes" id="UP000799421"/>
    </source>
</evidence>
<protein>
    <submittedName>
        <fullName evidence="6">tRNA pseudouridine synthase</fullName>
    </submittedName>
</protein>
<sequence length="291" mass="32464">MDDAATDGRKRKNYDSSKQSFGSRGHADSKKRKKGDLGRGEYLYVFPSPTPIKPTNSLSREGPDKRAKAEQSRLKRESDPAAPRYGIAFSQEEIAAEERRPKRKVAVLVGYAGTGYKGMQLTPTEKTIEGDLFEAFIKAGAISKANADDPKKASLVRCARTDKGVHAAGNVISLKLIVEDEGLVERVNGFLNGQIRVWGIVRTTNSFSAYQACDSRWYEYLIPTFAFLPPHPRSFLGRKVEEFAGEGYRDRQAEVETFWETVERERIAPLVEAIEEDIRSEVVKTLQGRGG</sequence>
<dbReference type="GO" id="GO:0003723">
    <property type="term" value="F:RNA binding"/>
    <property type="evidence" value="ECO:0007669"/>
    <property type="project" value="InterPro"/>
</dbReference>